<dbReference type="GO" id="GO:0008033">
    <property type="term" value="P:tRNA processing"/>
    <property type="evidence" value="ECO:0007669"/>
    <property type="project" value="UniProtKB-KW"/>
</dbReference>
<keyword evidence="1" id="KW-0819">tRNA processing</keyword>
<comment type="caution">
    <text evidence="12">The sequence shown here is derived from an EMBL/GenBank/DDBJ whole genome shotgun (WGS) entry which is preliminary data.</text>
</comment>
<sequence length="282" mass="31148">MIETGAAVLPIIYQDQHLVAIHKPAGLLVHRSPIDRRERRFALQMLRDQLGQRVYSVHRLDKGTSGVLLFALSSAVGRALSMGFEERQVGKSYLAVVRGHPPLAGEIDHPLRRHFDSEGARATADAPTQDACTRYRRLATIELPHRVDRYPSSRYALVELEPLSGRRHQLRRHLKHIAHPIIGDATYGKGRHNRLFQTLFACDRLLLACTELRLVHPVSGAALTLRAPLANDFHRLLARLEWSSAVSPQWLPDAAAPGLEESAADGESNGGTAQVTACGDAD</sequence>
<feature type="region of interest" description="Disordered" evidence="10">
    <location>
        <begin position="256"/>
        <end position="282"/>
    </location>
</feature>
<dbReference type="AlphaFoldDB" id="A0A011QS11"/>
<dbReference type="GO" id="GO:0000455">
    <property type="term" value="P:enzyme-directed rRNA pseudouridine synthesis"/>
    <property type="evidence" value="ECO:0007669"/>
    <property type="project" value="TreeGrafter"/>
</dbReference>
<reference evidence="12 13" key="1">
    <citation type="submission" date="2014-02" db="EMBL/GenBank/DDBJ databases">
        <title>Expanding our view of genomic diversity in Candidatus Accumulibacter clades.</title>
        <authorList>
            <person name="Skennerton C.T."/>
            <person name="Barr J.J."/>
            <person name="Slater F.R."/>
            <person name="Bond P.L."/>
            <person name="Tyson G.W."/>
        </authorList>
    </citation>
    <scope>NUCLEOTIDE SEQUENCE [LARGE SCALE GENOMIC DNA]</scope>
    <source>
        <strain evidence="13">BA-92</strain>
    </source>
</reference>
<evidence type="ECO:0000256" key="2">
    <source>
        <dbReference type="ARBA" id="ARBA00023235"/>
    </source>
</evidence>
<name>A0A011QS11_9PROT</name>
<evidence type="ECO:0000256" key="1">
    <source>
        <dbReference type="ARBA" id="ARBA00022694"/>
    </source>
</evidence>
<dbReference type="EMBL" id="JEMX01000020">
    <property type="protein sequence ID" value="EXI81674.1"/>
    <property type="molecule type" value="Genomic_DNA"/>
</dbReference>
<dbReference type="SUPFAM" id="SSF55120">
    <property type="entry name" value="Pseudouridine synthase"/>
    <property type="match status" value="1"/>
</dbReference>
<evidence type="ECO:0000256" key="8">
    <source>
        <dbReference type="ARBA" id="ARBA00041975"/>
    </source>
</evidence>
<evidence type="ECO:0000313" key="12">
    <source>
        <dbReference type="EMBL" id="EXI81674.1"/>
    </source>
</evidence>
<dbReference type="Gene3D" id="3.30.2350.10">
    <property type="entry name" value="Pseudouridine synthase"/>
    <property type="match status" value="1"/>
</dbReference>
<organism evidence="12 13">
    <name type="scientific">Candidatus Accumulibacter appositus</name>
    <dbReference type="NCBI Taxonomy" id="1454003"/>
    <lineage>
        <taxon>Bacteria</taxon>
        <taxon>Pseudomonadati</taxon>
        <taxon>Pseudomonadota</taxon>
        <taxon>Betaproteobacteria</taxon>
        <taxon>Candidatus Accumulibacter</taxon>
    </lineage>
</organism>
<keyword evidence="2 12" id="KW-0413">Isomerase</keyword>
<dbReference type="STRING" id="1454003.AW10_01052"/>
<evidence type="ECO:0000256" key="3">
    <source>
        <dbReference type="ARBA" id="ARBA00036607"/>
    </source>
</evidence>
<dbReference type="InterPro" id="IPR006145">
    <property type="entry name" value="PsdUridine_synth_RsuA/RluA"/>
</dbReference>
<dbReference type="Proteomes" id="UP000021816">
    <property type="component" value="Unassembled WGS sequence"/>
</dbReference>
<comment type="function">
    <text evidence="4">Responsible for synthesis of pseudouridine from uracil-65 in transfer RNAs.</text>
</comment>
<proteinExistence type="predicted"/>
<dbReference type="InterPro" id="IPR006224">
    <property type="entry name" value="PsdUridine_synth_RluA-like_CS"/>
</dbReference>
<accession>A0A011QS11</accession>
<dbReference type="PANTHER" id="PTHR21600:SF56">
    <property type="entry name" value="TRNA PSEUDOURIDINE SYNTHASE C"/>
    <property type="match status" value="1"/>
</dbReference>
<gene>
    <name evidence="12" type="primary">truC</name>
    <name evidence="12" type="ORF">AW10_01052</name>
</gene>
<protein>
    <recommendedName>
        <fullName evidence="6">tRNA pseudouridine synthase C</fullName>
        <ecNumber evidence="5">5.4.99.26</ecNumber>
    </recommendedName>
    <alternativeName>
        <fullName evidence="8">tRNA pseudouridine(65) synthase</fullName>
    </alternativeName>
    <alternativeName>
        <fullName evidence="9">tRNA pseudouridylate synthase C</fullName>
    </alternativeName>
    <alternativeName>
        <fullName evidence="7">tRNA-uridine isomerase C</fullName>
    </alternativeName>
</protein>
<dbReference type="EC" id="5.4.99.26" evidence="5"/>
<dbReference type="PROSITE" id="PS01129">
    <property type="entry name" value="PSI_RLU"/>
    <property type="match status" value="1"/>
</dbReference>
<dbReference type="GO" id="GO:0003723">
    <property type="term" value="F:RNA binding"/>
    <property type="evidence" value="ECO:0007669"/>
    <property type="project" value="InterPro"/>
</dbReference>
<evidence type="ECO:0000256" key="4">
    <source>
        <dbReference type="ARBA" id="ARBA00037670"/>
    </source>
</evidence>
<dbReference type="PANTHER" id="PTHR21600">
    <property type="entry name" value="MITOCHONDRIAL RNA PSEUDOURIDINE SYNTHASE"/>
    <property type="match status" value="1"/>
</dbReference>
<evidence type="ECO:0000313" key="13">
    <source>
        <dbReference type="Proteomes" id="UP000021816"/>
    </source>
</evidence>
<evidence type="ECO:0000256" key="5">
    <source>
        <dbReference type="ARBA" id="ARBA00038943"/>
    </source>
</evidence>
<evidence type="ECO:0000256" key="10">
    <source>
        <dbReference type="SAM" id="MobiDB-lite"/>
    </source>
</evidence>
<dbReference type="Pfam" id="PF00849">
    <property type="entry name" value="PseudoU_synth_2"/>
    <property type="match status" value="1"/>
</dbReference>
<dbReference type="InterPro" id="IPR020103">
    <property type="entry name" value="PsdUridine_synth_cat_dom_sf"/>
</dbReference>
<comment type="catalytic activity">
    <reaction evidence="3">
        <text>uridine(65) in tRNA = pseudouridine(65) in tRNA</text>
        <dbReference type="Rhea" id="RHEA:42536"/>
        <dbReference type="Rhea" id="RHEA-COMP:10103"/>
        <dbReference type="Rhea" id="RHEA-COMP:10104"/>
        <dbReference type="ChEBI" id="CHEBI:65314"/>
        <dbReference type="ChEBI" id="CHEBI:65315"/>
        <dbReference type="EC" id="5.4.99.26"/>
    </reaction>
</comment>
<dbReference type="InterPro" id="IPR050188">
    <property type="entry name" value="RluA_PseudoU_synthase"/>
</dbReference>
<evidence type="ECO:0000259" key="11">
    <source>
        <dbReference type="Pfam" id="PF00849"/>
    </source>
</evidence>
<evidence type="ECO:0000256" key="9">
    <source>
        <dbReference type="ARBA" id="ARBA00043049"/>
    </source>
</evidence>
<dbReference type="PATRIC" id="fig|1454003.3.peg.1090"/>
<evidence type="ECO:0000256" key="6">
    <source>
        <dbReference type="ARBA" id="ARBA00040675"/>
    </source>
</evidence>
<dbReference type="GO" id="GO:0160149">
    <property type="term" value="F:tRNA pseudouridine(65) synthase activity"/>
    <property type="evidence" value="ECO:0007669"/>
    <property type="project" value="UniProtKB-EC"/>
</dbReference>
<evidence type="ECO:0000256" key="7">
    <source>
        <dbReference type="ARBA" id="ARBA00041803"/>
    </source>
</evidence>
<feature type="domain" description="Pseudouridine synthase RsuA/RluA-like" evidence="11">
    <location>
        <begin position="17"/>
        <end position="176"/>
    </location>
</feature>